<name>A0A0J9EDR7_9RHOB</name>
<comment type="caution">
    <text evidence="1">The sequence shown here is derived from an EMBL/GenBank/DDBJ whole genome shotgun (WGS) entry which is preliminary data.</text>
</comment>
<dbReference type="RefSeq" id="WP_152912353.1">
    <property type="nucleotide sequence ID" value="NZ_LFTY01000001.1"/>
</dbReference>
<evidence type="ECO:0000313" key="1">
    <source>
        <dbReference type="EMBL" id="KMW60761.1"/>
    </source>
</evidence>
<evidence type="ECO:0000313" key="2">
    <source>
        <dbReference type="Proteomes" id="UP000037178"/>
    </source>
</evidence>
<dbReference type="OrthoDB" id="10017466at2"/>
<reference evidence="1 2" key="1">
    <citation type="submission" date="2015-06" db="EMBL/GenBank/DDBJ databases">
        <title>Draft genome sequence of an Alphaproteobacteria species associated to the Mediterranean sponge Oscarella lobularis.</title>
        <authorList>
            <person name="Jourda C."/>
            <person name="Santini S."/>
            <person name="Claverie J.-M."/>
        </authorList>
    </citation>
    <scope>NUCLEOTIDE SEQUENCE [LARGE SCALE GENOMIC DNA]</scope>
    <source>
        <strain evidence="1">IGS</strain>
    </source>
</reference>
<proteinExistence type="predicted"/>
<protein>
    <submittedName>
        <fullName evidence="1">Uncharacterized protein</fullName>
    </submittedName>
</protein>
<keyword evidence="2" id="KW-1185">Reference proteome</keyword>
<dbReference type="Proteomes" id="UP000037178">
    <property type="component" value="Unassembled WGS sequence"/>
</dbReference>
<gene>
    <name evidence="1" type="ORF">AIOL_000926</name>
</gene>
<organism evidence="1 2">
    <name type="scientific">Candidatus Rhodobacter oscarellae</name>
    <dbReference type="NCBI Taxonomy" id="1675527"/>
    <lineage>
        <taxon>Bacteria</taxon>
        <taxon>Pseudomonadati</taxon>
        <taxon>Pseudomonadota</taxon>
        <taxon>Alphaproteobacteria</taxon>
        <taxon>Rhodobacterales</taxon>
        <taxon>Rhodobacter group</taxon>
        <taxon>Rhodobacter</taxon>
    </lineage>
</organism>
<sequence>MMAFPENVQELVSVAATYALDGAPFTAADQLHKAADALKMNAIAAGYPIPTAMQTKLKPLDADLTHLLETLEMDEEVNADFDCGDGEMSLEASRLVATARRLAREAGYALPETVGGAS</sequence>
<dbReference type="EMBL" id="LFTY01000001">
    <property type="protein sequence ID" value="KMW60761.1"/>
    <property type="molecule type" value="Genomic_DNA"/>
</dbReference>
<accession>A0A0J9EDR7</accession>
<dbReference type="AlphaFoldDB" id="A0A0J9EDR7"/>
<dbReference type="PATRIC" id="fig|1675527.3.peg.987"/>
<dbReference type="STRING" id="1675527.AIOL_000926"/>